<sequence>RRRRFVGPEPRDIGIFNLDNRHLFTHELMDDYTSVYTSSETPFVAYATVMRRRYEADTESNIPFVSEDAFRSAWFAYVDLQDFSGDMQCPRCGPRPEAVIWDGVSAGFNQKQCLPSIRPPIISDDDAPVRPNGYIGKQQVIPDANLRRDLRRLVKRGKMHVKDRDDEGGDDGDDYQGMEQMLNKSDATIKDELERIQLIPDVHLRLSRINGGLGSLFNQYFGQPCATAPPKPYQDLFFQVSVRMYCMVKFQ</sequence>
<dbReference type="OrthoDB" id="5598737at2759"/>
<evidence type="ECO:0000313" key="2">
    <source>
        <dbReference type="EMBL" id="KAG5649700.1"/>
    </source>
</evidence>
<dbReference type="AlphaFoldDB" id="A0A9P7GI39"/>
<keyword evidence="3" id="KW-1185">Reference proteome</keyword>
<feature type="non-terminal residue" evidence="2">
    <location>
        <position position="1"/>
    </location>
</feature>
<dbReference type="EMBL" id="JABCKI010000768">
    <property type="protein sequence ID" value="KAG5649700.1"/>
    <property type="molecule type" value="Genomic_DNA"/>
</dbReference>
<dbReference type="Proteomes" id="UP000717328">
    <property type="component" value="Unassembled WGS sequence"/>
</dbReference>
<protein>
    <recommendedName>
        <fullName evidence="1">HMG domain-containing protein</fullName>
    </recommendedName>
</protein>
<evidence type="ECO:0000259" key="1">
    <source>
        <dbReference type="Pfam" id="PF18717"/>
    </source>
</evidence>
<name>A0A9P7GI39_9AGAR</name>
<proteinExistence type="predicted"/>
<gene>
    <name evidence="2" type="ORF">H0H81_002434</name>
</gene>
<dbReference type="InterPro" id="IPR040648">
    <property type="entry name" value="HMGXB3_CxC4"/>
</dbReference>
<accession>A0A9P7GI39</accession>
<reference evidence="2" key="2">
    <citation type="submission" date="2021-10" db="EMBL/GenBank/DDBJ databases">
        <title>Phylogenomics reveals ancestral predisposition of the termite-cultivated fungus Termitomyces towards a domesticated lifestyle.</title>
        <authorList>
            <person name="Auxier B."/>
            <person name="Grum-Grzhimaylo A."/>
            <person name="Cardenas M.E."/>
            <person name="Lodge J.D."/>
            <person name="Laessoe T."/>
            <person name="Pedersen O."/>
            <person name="Smith M.E."/>
            <person name="Kuyper T.W."/>
            <person name="Franco-Molano E.A."/>
            <person name="Baroni T.J."/>
            <person name="Aanen D.K."/>
        </authorList>
    </citation>
    <scope>NUCLEOTIDE SEQUENCE</scope>
    <source>
        <strain evidence="2">D49</strain>
    </source>
</reference>
<organism evidence="2 3">
    <name type="scientific">Sphagnurus paluster</name>
    <dbReference type="NCBI Taxonomy" id="117069"/>
    <lineage>
        <taxon>Eukaryota</taxon>
        <taxon>Fungi</taxon>
        <taxon>Dikarya</taxon>
        <taxon>Basidiomycota</taxon>
        <taxon>Agaricomycotina</taxon>
        <taxon>Agaricomycetes</taxon>
        <taxon>Agaricomycetidae</taxon>
        <taxon>Agaricales</taxon>
        <taxon>Tricholomatineae</taxon>
        <taxon>Lyophyllaceae</taxon>
        <taxon>Sphagnurus</taxon>
    </lineage>
</organism>
<dbReference type="Pfam" id="PF18717">
    <property type="entry name" value="CxC4"/>
    <property type="match status" value="1"/>
</dbReference>
<comment type="caution">
    <text evidence="2">The sequence shown here is derived from an EMBL/GenBank/DDBJ whole genome shotgun (WGS) entry which is preliminary data.</text>
</comment>
<feature type="domain" description="HMG" evidence="1">
    <location>
        <begin position="3"/>
        <end position="77"/>
    </location>
</feature>
<reference evidence="2" key="1">
    <citation type="submission" date="2021-02" db="EMBL/GenBank/DDBJ databases">
        <authorList>
            <person name="Nieuwenhuis M."/>
            <person name="Van De Peppel L.J.J."/>
        </authorList>
    </citation>
    <scope>NUCLEOTIDE SEQUENCE</scope>
    <source>
        <strain evidence="2">D49</strain>
    </source>
</reference>
<evidence type="ECO:0000313" key="3">
    <source>
        <dbReference type="Proteomes" id="UP000717328"/>
    </source>
</evidence>